<feature type="region of interest" description="Disordered" evidence="1">
    <location>
        <begin position="334"/>
        <end position="355"/>
    </location>
</feature>
<evidence type="ECO:0000256" key="1">
    <source>
        <dbReference type="SAM" id="MobiDB-lite"/>
    </source>
</evidence>
<dbReference type="SUPFAM" id="SSF103642">
    <property type="entry name" value="Sec-C motif"/>
    <property type="match status" value="1"/>
</dbReference>
<proteinExistence type="predicted"/>
<gene>
    <name evidence="2" type="ORF">HUV48_08735</name>
</gene>
<feature type="compositionally biased region" description="Basic and acidic residues" evidence="1">
    <location>
        <begin position="336"/>
        <end position="345"/>
    </location>
</feature>
<evidence type="ECO:0000313" key="3">
    <source>
        <dbReference type="Proteomes" id="UP000561438"/>
    </source>
</evidence>
<dbReference type="EMBL" id="JABWGV010000003">
    <property type="protein sequence ID" value="NVD45105.1"/>
    <property type="molecule type" value="Genomic_DNA"/>
</dbReference>
<dbReference type="Proteomes" id="UP000561438">
    <property type="component" value="Unassembled WGS sequence"/>
</dbReference>
<dbReference type="AlphaFoldDB" id="A0A850H7B9"/>
<sequence>MQTSVSGKRYYIVQDGKFRSLGNGSMTARNRPCPCGSGKRFKHCHGAFAVSRGDNDDVTDEELIEALKRADDEGMRLGEEPPARSLQNIGRALREFGYESFVLMGRGTPLIVERAHKLNDMLFVPKELRSEGMHLGAFMFRDMFCRLYAPIAFGTVRIDFWQMLDLSDFQKQWLADDPEALARFVDQASDILDFGYGWQEFGHGRSIDARGRDLIWRSHVQLEAAAATATTAYDFRGTVQSALLGTELALKAGLAAEGMSDKELSSKNKIGHNLEAAATSLAGCCPNFDLDRVIRVVRTFPDFVASRYNLPAPSRVETGNILMGAQYVASEVTRQFSDRDGRKGNPENGPRRYPA</sequence>
<dbReference type="Gene3D" id="3.10.450.50">
    <property type="match status" value="1"/>
</dbReference>
<evidence type="ECO:0000313" key="2">
    <source>
        <dbReference type="EMBL" id="NVD45105.1"/>
    </source>
</evidence>
<organism evidence="2 3">
    <name type="scientific">Qipengyuania atrilutea</name>
    <dbReference type="NCBI Taxonomy" id="2744473"/>
    <lineage>
        <taxon>Bacteria</taxon>
        <taxon>Pseudomonadati</taxon>
        <taxon>Pseudomonadota</taxon>
        <taxon>Alphaproteobacteria</taxon>
        <taxon>Sphingomonadales</taxon>
        <taxon>Erythrobacteraceae</taxon>
        <taxon>Qipengyuania</taxon>
    </lineage>
</organism>
<keyword evidence="3" id="KW-1185">Reference proteome</keyword>
<accession>A0A850H7B9</accession>
<reference evidence="2 3" key="1">
    <citation type="submission" date="2020-06" db="EMBL/GenBank/DDBJ databases">
        <title>Altererythrobacter sp. HHU K3-1.</title>
        <authorList>
            <person name="Zhang D."/>
            <person name="Xue H."/>
        </authorList>
    </citation>
    <scope>NUCLEOTIDE SEQUENCE [LARGE SCALE GENOMIC DNA]</scope>
    <source>
        <strain evidence="2 3">HHU K3-1</strain>
    </source>
</reference>
<dbReference type="Pfam" id="PF02810">
    <property type="entry name" value="SEC-C"/>
    <property type="match status" value="1"/>
</dbReference>
<dbReference type="InterPro" id="IPR004027">
    <property type="entry name" value="SEC_C_motif"/>
</dbReference>
<name>A0A850H7B9_9SPHN</name>
<protein>
    <submittedName>
        <fullName evidence="2">SEC-C domain-containing protein</fullName>
    </submittedName>
</protein>
<dbReference type="RefSeq" id="WP_176267434.1">
    <property type="nucleotide sequence ID" value="NZ_JABWGV010000003.1"/>
</dbReference>
<comment type="caution">
    <text evidence="2">The sequence shown here is derived from an EMBL/GenBank/DDBJ whole genome shotgun (WGS) entry which is preliminary data.</text>
</comment>